<evidence type="ECO:0000313" key="1">
    <source>
        <dbReference type="EMBL" id="MBC3899586.1"/>
    </source>
</evidence>
<name>A0ABR6YWU8_9FIRM</name>
<reference evidence="1 2" key="1">
    <citation type="journal article" date="2020" name="mSystems">
        <title>Defining Genomic and Predicted Metabolic Features of the Acetobacterium Genus.</title>
        <authorList>
            <person name="Ross D.E."/>
            <person name="Marshall C.W."/>
            <person name="Gulliver D."/>
            <person name="May H.D."/>
            <person name="Norman R.S."/>
        </authorList>
    </citation>
    <scope>NUCLEOTIDE SEQUENCE [LARGE SCALE GENOMIC DNA]</scope>
    <source>
        <strain evidence="1 2">DSM 4132</strain>
    </source>
</reference>
<sequence>MWENSSSPVQAAVKNSPLRVTDLAWNFLRPVIDPGDIVVDATAGTGQDTLFLCQCVGETGRVFAFDIQAAALQQTKENLEKSGFADQVTLIHQSHESMVPVLKAAAVEERAVKAIMFNLGYFPGGDQTIITQLETTMIALEGALSLLATGGLITLCLYPGHPGGGAEAQAVIRWCEALESPFVAHHFRTLNRKAPPTFVMIQRTR</sequence>
<dbReference type="Proteomes" id="UP000622405">
    <property type="component" value="Unassembled WGS sequence"/>
</dbReference>
<dbReference type="PANTHER" id="PTHR35276:SF1">
    <property type="entry name" value="TRNA (MNM(5)S(2)U34)-METHYLTRANSFERASE, CHLOROPLASTIC"/>
    <property type="match status" value="1"/>
</dbReference>
<gene>
    <name evidence="1" type="ORF">GH811_08155</name>
</gene>
<comment type="caution">
    <text evidence="1">The sequence shown here is derived from an EMBL/GenBank/DDBJ whole genome shotgun (WGS) entry which is preliminary data.</text>
</comment>
<protein>
    <submittedName>
        <fullName evidence="1">Methyltransferase domain-containing protein</fullName>
    </submittedName>
</protein>
<keyword evidence="1" id="KW-0489">Methyltransferase</keyword>
<dbReference type="EMBL" id="WJBE01000006">
    <property type="protein sequence ID" value="MBC3899586.1"/>
    <property type="molecule type" value="Genomic_DNA"/>
</dbReference>
<accession>A0ABR6YWU8</accession>
<dbReference type="Gene3D" id="3.40.50.150">
    <property type="entry name" value="Vaccinia Virus protein VP39"/>
    <property type="match status" value="1"/>
</dbReference>
<dbReference type="GO" id="GO:0008168">
    <property type="term" value="F:methyltransferase activity"/>
    <property type="evidence" value="ECO:0007669"/>
    <property type="project" value="UniProtKB-KW"/>
</dbReference>
<dbReference type="SUPFAM" id="SSF53335">
    <property type="entry name" value="S-adenosyl-L-methionine-dependent methyltransferases"/>
    <property type="match status" value="1"/>
</dbReference>
<dbReference type="InterPro" id="IPR010719">
    <property type="entry name" value="MnmM_MeTrfase"/>
</dbReference>
<dbReference type="InterPro" id="IPR029063">
    <property type="entry name" value="SAM-dependent_MTases_sf"/>
</dbReference>
<organism evidence="1 2">
    <name type="scientific">Acetobacterium malicum</name>
    <dbReference type="NCBI Taxonomy" id="52692"/>
    <lineage>
        <taxon>Bacteria</taxon>
        <taxon>Bacillati</taxon>
        <taxon>Bacillota</taxon>
        <taxon>Clostridia</taxon>
        <taxon>Eubacteriales</taxon>
        <taxon>Eubacteriaceae</taxon>
        <taxon>Acetobacterium</taxon>
    </lineage>
</organism>
<keyword evidence="1" id="KW-0808">Transferase</keyword>
<dbReference type="CDD" id="cd02440">
    <property type="entry name" value="AdoMet_MTases"/>
    <property type="match status" value="1"/>
</dbReference>
<keyword evidence="2" id="KW-1185">Reference proteome</keyword>
<dbReference type="PANTHER" id="PTHR35276">
    <property type="entry name" value="S-ADENOSYL-L-METHIONINE-DEPENDENT METHYLTRANSFERASES SUPERFAMILY PROTEIN"/>
    <property type="match status" value="1"/>
</dbReference>
<proteinExistence type="predicted"/>
<dbReference type="Pfam" id="PF06962">
    <property type="entry name" value="rRNA_methylase"/>
    <property type="match status" value="1"/>
</dbReference>
<dbReference type="GO" id="GO:0032259">
    <property type="term" value="P:methylation"/>
    <property type="evidence" value="ECO:0007669"/>
    <property type="project" value="UniProtKB-KW"/>
</dbReference>
<evidence type="ECO:0000313" key="2">
    <source>
        <dbReference type="Proteomes" id="UP000622405"/>
    </source>
</evidence>